<proteinExistence type="predicted"/>
<evidence type="ECO:0000256" key="1">
    <source>
        <dbReference type="ARBA" id="ARBA00023157"/>
    </source>
</evidence>
<dbReference type="CDD" id="cd00112">
    <property type="entry name" value="LDLa"/>
    <property type="match status" value="1"/>
</dbReference>
<evidence type="ECO:0000313" key="5">
    <source>
        <dbReference type="Proteomes" id="UP001497472"/>
    </source>
</evidence>
<dbReference type="InterPro" id="IPR036055">
    <property type="entry name" value="LDL_receptor-like_sf"/>
</dbReference>
<dbReference type="Gene3D" id="4.10.400.10">
    <property type="entry name" value="Low-density Lipoprotein Receptor"/>
    <property type="match status" value="1"/>
</dbReference>
<keyword evidence="5" id="KW-1185">Reference proteome</keyword>
<gene>
    <name evidence="4" type="ORF">LNINA_LOCUS1298</name>
</gene>
<dbReference type="InterPro" id="IPR002172">
    <property type="entry name" value="LDrepeatLR_classA_rpt"/>
</dbReference>
<dbReference type="PROSITE" id="PS50068">
    <property type="entry name" value="LDLRA_2"/>
    <property type="match status" value="1"/>
</dbReference>
<feature type="disulfide bond" evidence="2">
    <location>
        <begin position="430"/>
        <end position="445"/>
    </location>
</feature>
<dbReference type="Proteomes" id="UP001497472">
    <property type="component" value="Unassembled WGS sequence"/>
</dbReference>
<keyword evidence="1 2" id="KW-1015">Disulfide bond</keyword>
<comment type="caution">
    <text evidence="4">The sequence shown here is derived from an EMBL/GenBank/DDBJ whole genome shotgun (WGS) entry which is preliminary data.</text>
</comment>
<dbReference type="EMBL" id="CAVLEF010000002">
    <property type="protein sequence ID" value="CAK1541304.1"/>
    <property type="molecule type" value="Genomic_DNA"/>
</dbReference>
<dbReference type="SMART" id="SM00192">
    <property type="entry name" value="LDLa"/>
    <property type="match status" value="1"/>
</dbReference>
<evidence type="ECO:0000313" key="4">
    <source>
        <dbReference type="EMBL" id="CAK1541304.1"/>
    </source>
</evidence>
<reference evidence="4 5" key="1">
    <citation type="submission" date="2023-11" db="EMBL/GenBank/DDBJ databases">
        <authorList>
            <person name="Okamura Y."/>
        </authorList>
    </citation>
    <scope>NUCLEOTIDE SEQUENCE [LARGE SCALE GENOMIC DNA]</scope>
</reference>
<dbReference type="SUPFAM" id="SSF57424">
    <property type="entry name" value="LDL receptor-like module"/>
    <property type="match status" value="1"/>
</dbReference>
<accession>A0AAV1IYB9</accession>
<evidence type="ECO:0000256" key="3">
    <source>
        <dbReference type="SAM" id="SignalP"/>
    </source>
</evidence>
<evidence type="ECO:0000256" key="2">
    <source>
        <dbReference type="PROSITE-ProRule" id="PRU00124"/>
    </source>
</evidence>
<feature type="signal peptide" evidence="3">
    <location>
        <begin position="1"/>
        <end position="23"/>
    </location>
</feature>
<feature type="chain" id="PRO_5043471840" evidence="3">
    <location>
        <begin position="24"/>
        <end position="519"/>
    </location>
</feature>
<comment type="caution">
    <text evidence="2">Lacks conserved residue(s) required for the propagation of feature annotation.</text>
</comment>
<dbReference type="AlphaFoldDB" id="A0AAV1IYB9"/>
<organism evidence="4 5">
    <name type="scientific">Leptosia nina</name>
    <dbReference type="NCBI Taxonomy" id="320188"/>
    <lineage>
        <taxon>Eukaryota</taxon>
        <taxon>Metazoa</taxon>
        <taxon>Ecdysozoa</taxon>
        <taxon>Arthropoda</taxon>
        <taxon>Hexapoda</taxon>
        <taxon>Insecta</taxon>
        <taxon>Pterygota</taxon>
        <taxon>Neoptera</taxon>
        <taxon>Endopterygota</taxon>
        <taxon>Lepidoptera</taxon>
        <taxon>Glossata</taxon>
        <taxon>Ditrysia</taxon>
        <taxon>Papilionoidea</taxon>
        <taxon>Pieridae</taxon>
        <taxon>Pierinae</taxon>
        <taxon>Leptosia</taxon>
    </lineage>
</organism>
<name>A0AAV1IYB9_9NEOP</name>
<keyword evidence="3" id="KW-0732">Signal</keyword>
<protein>
    <submittedName>
        <fullName evidence="4">Uncharacterized protein</fullName>
    </submittedName>
</protein>
<sequence length="519" mass="59482">MLLWTQLITLWPILFNAKSFVLCAPENAVSKILDVILKKIQKRSLETLGNETHVNEDNELLEIEHKLQKAARPLGDEGKKYVKLILREIQSGKSKKKSNNGDNKRKSKNIAIMALESDENSTRLSKIDYLIKKINRISLESVSNFTNAQMGNVLNTIEKKLKKAAAHLGDKGEKYVNLIMRGIQNTYKNTTANYALSNARRRYLENISKISSDVSNNYGNKEKLDAVEKKLKLAAQRLGKNGKKYVNIIMKAVRSDKGVSKTPLKNIISTEVEKVVENAITLNNVIKTDKYNNILRKQAVRDVANEIEKLFKTFYKSNKYLIEELQLKTFEAMKEHNMLKNSEDVKFMSDFIVDAINAAILFQKSNRRNSRTRKVSSDTKSEFQRHTTKRLRSQIKRCKNRVNITCSNIKSMNSYTCAYDDQIIPIIKLCDGKDDCFDSSDETFCVKQTIEKLRFAHEVLAAIDRDLEYKCLTSDIDEGILSKQNLVLRDVLKTQSDLIEKYKSEHLSESNEEKATSEQ</sequence>